<keyword evidence="3" id="KW-1185">Reference proteome</keyword>
<evidence type="ECO:0000313" key="3">
    <source>
        <dbReference type="Proteomes" id="UP000499080"/>
    </source>
</evidence>
<evidence type="ECO:0000256" key="1">
    <source>
        <dbReference type="SAM" id="MobiDB-lite"/>
    </source>
</evidence>
<comment type="caution">
    <text evidence="2">The sequence shown here is derived from an EMBL/GenBank/DDBJ whole genome shotgun (WGS) entry which is preliminary data.</text>
</comment>
<protein>
    <submittedName>
        <fullName evidence="2">Uncharacterized protein</fullName>
    </submittedName>
</protein>
<dbReference type="AlphaFoldDB" id="A0A4Y2S3R8"/>
<gene>
    <name evidence="2" type="ORF">AVEN_7674_1</name>
</gene>
<proteinExistence type="predicted"/>
<feature type="compositionally biased region" description="Basic and acidic residues" evidence="1">
    <location>
        <begin position="43"/>
        <end position="59"/>
    </location>
</feature>
<organism evidence="2 3">
    <name type="scientific">Araneus ventricosus</name>
    <name type="common">Orbweaver spider</name>
    <name type="synonym">Epeira ventricosa</name>
    <dbReference type="NCBI Taxonomy" id="182803"/>
    <lineage>
        <taxon>Eukaryota</taxon>
        <taxon>Metazoa</taxon>
        <taxon>Ecdysozoa</taxon>
        <taxon>Arthropoda</taxon>
        <taxon>Chelicerata</taxon>
        <taxon>Arachnida</taxon>
        <taxon>Araneae</taxon>
        <taxon>Araneomorphae</taxon>
        <taxon>Entelegynae</taxon>
        <taxon>Araneoidea</taxon>
        <taxon>Araneidae</taxon>
        <taxon>Araneus</taxon>
    </lineage>
</organism>
<dbReference type="Proteomes" id="UP000499080">
    <property type="component" value="Unassembled WGS sequence"/>
</dbReference>
<dbReference type="EMBL" id="BGPR01019544">
    <property type="protein sequence ID" value="GBN82236.1"/>
    <property type="molecule type" value="Genomic_DNA"/>
</dbReference>
<evidence type="ECO:0000313" key="2">
    <source>
        <dbReference type="EMBL" id="GBN82236.1"/>
    </source>
</evidence>
<reference evidence="2 3" key="1">
    <citation type="journal article" date="2019" name="Sci. Rep.">
        <title>Orb-weaving spider Araneus ventricosus genome elucidates the spidroin gene catalogue.</title>
        <authorList>
            <person name="Kono N."/>
            <person name="Nakamura H."/>
            <person name="Ohtoshi R."/>
            <person name="Moran D.A.P."/>
            <person name="Shinohara A."/>
            <person name="Yoshida Y."/>
            <person name="Fujiwara M."/>
            <person name="Mori M."/>
            <person name="Tomita M."/>
            <person name="Arakawa K."/>
        </authorList>
    </citation>
    <scope>NUCLEOTIDE SEQUENCE [LARGE SCALE GENOMIC DNA]</scope>
</reference>
<accession>A0A4Y2S3R8</accession>
<sequence length="108" mass="12843">MIFAYFNHHQWRSEVSGARPIPRRIPPSHCIYTRNPRRPAHPKGLESKTKDRRGGARPVMKEKRYNIWGMDYRATCKKKETQTKTYTNTYDTKAPTIAYKTKQRCKTR</sequence>
<name>A0A4Y2S3R8_ARAVE</name>
<feature type="region of interest" description="Disordered" evidence="1">
    <location>
        <begin position="19"/>
        <end position="59"/>
    </location>
</feature>